<feature type="region of interest" description="Disordered" evidence="2">
    <location>
        <begin position="27"/>
        <end position="52"/>
    </location>
</feature>
<keyword evidence="1" id="KW-0813">Transport</keyword>
<dbReference type="PANTHER" id="PTHR30097:SF4">
    <property type="entry name" value="SLR6042 PROTEIN"/>
    <property type="match status" value="1"/>
</dbReference>
<name>A0ABV6HR83_9SPHI</name>
<dbReference type="InterPro" id="IPR051909">
    <property type="entry name" value="MFP_Cation_Efflux"/>
</dbReference>
<evidence type="ECO:0000313" key="3">
    <source>
        <dbReference type="EMBL" id="MFC0321172.1"/>
    </source>
</evidence>
<gene>
    <name evidence="3" type="ORF">ACFFI0_22815</name>
</gene>
<evidence type="ECO:0000313" key="4">
    <source>
        <dbReference type="Proteomes" id="UP001589774"/>
    </source>
</evidence>
<comment type="caution">
    <text evidence="3">The sequence shown here is derived from an EMBL/GenBank/DDBJ whole genome shotgun (WGS) entry which is preliminary data.</text>
</comment>
<keyword evidence="4" id="KW-1185">Reference proteome</keyword>
<dbReference type="PROSITE" id="PS51257">
    <property type="entry name" value="PROKAR_LIPOPROTEIN"/>
    <property type="match status" value="1"/>
</dbReference>
<organism evidence="3 4">
    <name type="scientific">Olivibacter oleidegradans</name>
    <dbReference type="NCBI Taxonomy" id="760123"/>
    <lineage>
        <taxon>Bacteria</taxon>
        <taxon>Pseudomonadati</taxon>
        <taxon>Bacteroidota</taxon>
        <taxon>Sphingobacteriia</taxon>
        <taxon>Sphingobacteriales</taxon>
        <taxon>Sphingobacteriaceae</taxon>
        <taxon>Olivibacter</taxon>
    </lineage>
</organism>
<dbReference type="SUPFAM" id="SSF51230">
    <property type="entry name" value="Single hybrid motif"/>
    <property type="match status" value="1"/>
</dbReference>
<dbReference type="InterPro" id="IPR011053">
    <property type="entry name" value="Single_hybrid_motif"/>
</dbReference>
<reference evidence="3 4" key="1">
    <citation type="submission" date="2024-09" db="EMBL/GenBank/DDBJ databases">
        <authorList>
            <person name="Sun Q."/>
            <person name="Mori K."/>
        </authorList>
    </citation>
    <scope>NUCLEOTIDE SEQUENCE [LARGE SCALE GENOMIC DNA]</scope>
    <source>
        <strain evidence="3 4">CCM 7765</strain>
    </source>
</reference>
<evidence type="ECO:0000256" key="2">
    <source>
        <dbReference type="SAM" id="MobiDB-lite"/>
    </source>
</evidence>
<sequence>MKFHINQIITVAIIASVLLISACGNNKQESDKNPKQEAKAAEAHEEGTATIASLTEEQIKTVGIELGSIQKKGLTATIKANGLLRVPNNNKANVTSIYGGVVKALTVQIGDHVKKGQVIATIADYCRCTQ</sequence>
<dbReference type="Gene3D" id="2.40.50.100">
    <property type="match status" value="1"/>
</dbReference>
<protein>
    <submittedName>
        <fullName evidence="3">Biotin/lipoyl-binding protein</fullName>
    </submittedName>
</protein>
<accession>A0ABV6HR83</accession>
<feature type="compositionally biased region" description="Basic and acidic residues" evidence="2">
    <location>
        <begin position="28"/>
        <end position="47"/>
    </location>
</feature>
<evidence type="ECO:0000256" key="1">
    <source>
        <dbReference type="ARBA" id="ARBA00022448"/>
    </source>
</evidence>
<dbReference type="EMBL" id="JBHLWO010000004">
    <property type="protein sequence ID" value="MFC0321172.1"/>
    <property type="molecule type" value="Genomic_DNA"/>
</dbReference>
<proteinExistence type="predicted"/>
<dbReference type="RefSeq" id="WP_130858282.1">
    <property type="nucleotide sequence ID" value="NZ_JBHLWO010000004.1"/>
</dbReference>
<dbReference type="PANTHER" id="PTHR30097">
    <property type="entry name" value="CATION EFFLUX SYSTEM PROTEIN CUSB"/>
    <property type="match status" value="1"/>
</dbReference>
<dbReference type="Proteomes" id="UP001589774">
    <property type="component" value="Unassembled WGS sequence"/>
</dbReference>